<keyword evidence="1" id="KW-0472">Membrane</keyword>
<keyword evidence="2" id="KW-0150">Chloroplast</keyword>
<evidence type="ECO:0000313" key="2">
    <source>
        <dbReference type="EMBL" id="AYJ22356.1"/>
    </source>
</evidence>
<proteinExistence type="predicted"/>
<keyword evidence="1" id="KW-0812">Transmembrane</keyword>
<reference evidence="2" key="2">
    <citation type="journal article" date="2019" name="Mol. Phylogenet. Evol.">
        <title>Reassessment of the classification of bryopsidales (chlorophyta) based on chloroplast phylogenomic analyses.</title>
        <authorList>
            <person name="Cremen M.C."/>
            <person name="Leliaert F."/>
            <person name="West J."/>
            <person name="Lam D.W."/>
            <person name="Shimada S."/>
            <person name="Lopez-Bautista J.M."/>
            <person name="Verbruggen H."/>
        </authorList>
    </citation>
    <scope>NUCLEOTIDE SEQUENCE</scope>
</reference>
<protein>
    <submittedName>
        <fullName evidence="2">Uncharacterized protein</fullName>
    </submittedName>
</protein>
<evidence type="ECO:0000256" key="1">
    <source>
        <dbReference type="SAM" id="Phobius"/>
    </source>
</evidence>
<dbReference type="AlphaFoldDB" id="A0A3B8D8Z8"/>
<geneLocation type="chloroplast" evidence="2"/>
<sequence>MRKILTKYSQLESSKKSKKLKKSYKTSNNTACITQLTRIECVDNFRNGYAGYYSGSFISNFYDLAILILFFFQIFINFVKNTPIGAADRLLTSNDVIRRHD</sequence>
<reference evidence="2" key="1">
    <citation type="submission" date="2018-07" db="EMBL/GenBank/DDBJ databases">
        <authorList>
            <person name="Cremen M.C."/>
            <person name="Leliaert F."/>
            <person name="West J."/>
            <person name="Lam D.W."/>
            <person name="Shimada S."/>
            <person name="Lopez-Bautista J.M."/>
            <person name="Verbruggen H."/>
        </authorList>
    </citation>
    <scope>NUCLEOTIDE SEQUENCE</scope>
</reference>
<name>A0A3B8D8Z8_9CHLO</name>
<gene>
    <name evidence="2" type="primary">orf101</name>
</gene>
<keyword evidence="1" id="KW-1133">Transmembrane helix</keyword>
<accession>A0A3B8D8Z8</accession>
<dbReference type="EMBL" id="MH591114">
    <property type="protein sequence ID" value="AYJ22356.1"/>
    <property type="molecule type" value="Genomic_DNA"/>
</dbReference>
<keyword evidence="2" id="KW-0934">Plastid</keyword>
<organism evidence="2">
    <name type="scientific">Avrainvillea sp. HV04061</name>
    <dbReference type="NCBI Taxonomy" id="2364086"/>
    <lineage>
        <taxon>Eukaryota</taxon>
        <taxon>Viridiplantae</taxon>
        <taxon>Chlorophyta</taxon>
        <taxon>core chlorophytes</taxon>
        <taxon>Ulvophyceae</taxon>
        <taxon>TCBD clade</taxon>
        <taxon>Bryopsidales</taxon>
        <taxon>Halimedineae</taxon>
        <taxon>Dichotomosiphonaceae</taxon>
        <taxon>Avrainvillea</taxon>
    </lineage>
</organism>
<feature type="transmembrane region" description="Helical" evidence="1">
    <location>
        <begin position="61"/>
        <end position="79"/>
    </location>
</feature>